<feature type="transmembrane region" description="Helical" evidence="1">
    <location>
        <begin position="323"/>
        <end position="355"/>
    </location>
</feature>
<protein>
    <submittedName>
        <fullName evidence="2">Uncharacterized protein</fullName>
    </submittedName>
</protein>
<feature type="transmembrane region" description="Helical" evidence="1">
    <location>
        <begin position="21"/>
        <end position="38"/>
    </location>
</feature>
<evidence type="ECO:0000313" key="2">
    <source>
        <dbReference type="EMBL" id="MFD1003533.1"/>
    </source>
</evidence>
<accession>A0ABW3KBT5</accession>
<keyword evidence="1" id="KW-1133">Transmembrane helix</keyword>
<evidence type="ECO:0000313" key="3">
    <source>
        <dbReference type="Proteomes" id="UP001597112"/>
    </source>
</evidence>
<comment type="caution">
    <text evidence="2">The sequence shown here is derived from an EMBL/GenBank/DDBJ whole genome shotgun (WGS) entry which is preliminary data.</text>
</comment>
<dbReference type="EMBL" id="JBHTKA010000016">
    <property type="protein sequence ID" value="MFD1003533.1"/>
    <property type="molecule type" value="Genomic_DNA"/>
</dbReference>
<name>A0ABW3KBT5_9BACT</name>
<organism evidence="2 3">
    <name type="scientific">Ohtaekwangia kribbensis</name>
    <dbReference type="NCBI Taxonomy" id="688913"/>
    <lineage>
        <taxon>Bacteria</taxon>
        <taxon>Pseudomonadati</taxon>
        <taxon>Bacteroidota</taxon>
        <taxon>Cytophagia</taxon>
        <taxon>Cytophagales</taxon>
        <taxon>Fulvivirgaceae</taxon>
        <taxon>Ohtaekwangia</taxon>
    </lineage>
</organism>
<keyword evidence="3" id="KW-1185">Reference proteome</keyword>
<reference evidence="3" key="1">
    <citation type="journal article" date="2019" name="Int. J. Syst. Evol. Microbiol.">
        <title>The Global Catalogue of Microorganisms (GCM) 10K type strain sequencing project: providing services to taxonomists for standard genome sequencing and annotation.</title>
        <authorList>
            <consortium name="The Broad Institute Genomics Platform"/>
            <consortium name="The Broad Institute Genome Sequencing Center for Infectious Disease"/>
            <person name="Wu L."/>
            <person name="Ma J."/>
        </authorList>
    </citation>
    <scope>NUCLEOTIDE SEQUENCE [LARGE SCALE GENOMIC DNA]</scope>
    <source>
        <strain evidence="3">CCUG 58938</strain>
    </source>
</reference>
<gene>
    <name evidence="2" type="ORF">ACFQ21_29680</name>
</gene>
<feature type="transmembrane region" description="Helical" evidence="1">
    <location>
        <begin position="260"/>
        <end position="284"/>
    </location>
</feature>
<keyword evidence="1" id="KW-0812">Transmembrane</keyword>
<sequence length="369" mass="42892">MKPENIITQRVFVREYYRQNASFFLLIIGLAGGFMRSHDHIALAEFFVGSPLLLLIPFTLWTLYILKVITFNTETLRRSENEFLFAFAMLKRSDQWTAAFLTIFIQAAPASLYGIFLIAIAAKHQIILSIGLVVLMLLVLMILATAKLYYILNHPDQERKVNRIKRFFDRTFSKPYPAFFVEWILRRQPLMLIGCKAFSGALLLAVIYLYSTDVYDHRLLAMGIVIAASAQVPLLLELHQFENFHFGFVRQLPLPFYKRLLYTLTTILLLTLVEIGLLITHFSVSLPVTTLLQCILFFISMLVFQQGLLYAKDHTQEQLMSRVFILTMVLIVLVLFKIPLWLFIAIHLFAGIFIWQRNYYQFEHITSTE</sequence>
<feature type="transmembrane region" description="Helical" evidence="1">
    <location>
        <begin position="126"/>
        <end position="150"/>
    </location>
</feature>
<dbReference type="Proteomes" id="UP001597112">
    <property type="component" value="Unassembled WGS sequence"/>
</dbReference>
<feature type="transmembrane region" description="Helical" evidence="1">
    <location>
        <begin position="190"/>
        <end position="211"/>
    </location>
</feature>
<feature type="transmembrane region" description="Helical" evidence="1">
    <location>
        <begin position="290"/>
        <end position="311"/>
    </location>
</feature>
<evidence type="ECO:0000256" key="1">
    <source>
        <dbReference type="SAM" id="Phobius"/>
    </source>
</evidence>
<feature type="transmembrane region" description="Helical" evidence="1">
    <location>
        <begin position="98"/>
        <end position="120"/>
    </location>
</feature>
<feature type="transmembrane region" description="Helical" evidence="1">
    <location>
        <begin position="50"/>
        <end position="69"/>
    </location>
</feature>
<feature type="transmembrane region" description="Helical" evidence="1">
    <location>
        <begin position="217"/>
        <end position="239"/>
    </location>
</feature>
<dbReference type="RefSeq" id="WP_377586334.1">
    <property type="nucleotide sequence ID" value="NZ_JBHTKA010000016.1"/>
</dbReference>
<proteinExistence type="predicted"/>
<keyword evidence="1" id="KW-0472">Membrane</keyword>